<dbReference type="Proteomes" id="UP000005324">
    <property type="component" value="Unassembled WGS sequence"/>
</dbReference>
<gene>
    <name evidence="2" type="ORF">HMPREF0731_0258</name>
</gene>
<dbReference type="AlphaFoldDB" id="D5RGP9"/>
<dbReference type="EMBL" id="ADVL01000055">
    <property type="protein sequence ID" value="EFH13529.1"/>
    <property type="molecule type" value="Genomic_DNA"/>
</dbReference>
<name>D5RGP9_9PROT</name>
<evidence type="ECO:0000313" key="2">
    <source>
        <dbReference type="EMBL" id="EFH13529.1"/>
    </source>
</evidence>
<evidence type="ECO:0000313" key="3">
    <source>
        <dbReference type="Proteomes" id="UP000005324"/>
    </source>
</evidence>
<proteinExistence type="predicted"/>
<keyword evidence="3" id="KW-1185">Reference proteome</keyword>
<organism evidence="2 3">
    <name type="scientific">Pseudoroseomonas cervicalis ATCC 49957</name>
    <dbReference type="NCBI Taxonomy" id="525371"/>
    <lineage>
        <taxon>Bacteria</taxon>
        <taxon>Pseudomonadati</taxon>
        <taxon>Pseudomonadota</taxon>
        <taxon>Alphaproteobacteria</taxon>
        <taxon>Acetobacterales</taxon>
        <taxon>Roseomonadaceae</taxon>
        <taxon>Roseomonas</taxon>
    </lineage>
</organism>
<dbReference type="HOGENOM" id="CLU_3111337_0_0_5"/>
<feature type="region of interest" description="Disordered" evidence="1">
    <location>
        <begin position="1"/>
        <end position="51"/>
    </location>
</feature>
<protein>
    <submittedName>
        <fullName evidence="2">Uncharacterized protein</fullName>
    </submittedName>
</protein>
<comment type="caution">
    <text evidence="2">The sequence shown here is derived from an EMBL/GenBank/DDBJ whole genome shotgun (WGS) entry which is preliminary data.</text>
</comment>
<sequence>MSAGPRPPILRHRPGGERACRRPSTRSGSASRARPPAWPGASPLWPRPWPT</sequence>
<evidence type="ECO:0000256" key="1">
    <source>
        <dbReference type="SAM" id="MobiDB-lite"/>
    </source>
</evidence>
<reference evidence="2 3" key="1">
    <citation type="submission" date="2010-04" db="EMBL/GenBank/DDBJ databases">
        <authorList>
            <person name="Qin X."/>
            <person name="Bachman B."/>
            <person name="Battles P."/>
            <person name="Bell A."/>
            <person name="Bess C."/>
            <person name="Bickham C."/>
            <person name="Chaboub L."/>
            <person name="Chen D."/>
            <person name="Coyle M."/>
            <person name="Deiros D.R."/>
            <person name="Dinh H."/>
            <person name="Forbes L."/>
            <person name="Fowler G."/>
            <person name="Francisco L."/>
            <person name="Fu Q."/>
            <person name="Gubbala S."/>
            <person name="Hale W."/>
            <person name="Han Y."/>
            <person name="Hemphill L."/>
            <person name="Highlander S.K."/>
            <person name="Hirani K."/>
            <person name="Hogues M."/>
            <person name="Jackson L."/>
            <person name="Jakkamsetti A."/>
            <person name="Javaid M."/>
            <person name="Jiang H."/>
            <person name="Korchina V."/>
            <person name="Kovar C."/>
            <person name="Lara F."/>
            <person name="Lee S."/>
            <person name="Mata R."/>
            <person name="Mathew T."/>
            <person name="Moen C."/>
            <person name="Morales K."/>
            <person name="Munidasa M."/>
            <person name="Nazareth L."/>
            <person name="Ngo R."/>
            <person name="Nguyen L."/>
            <person name="Okwuonu G."/>
            <person name="Ongeri F."/>
            <person name="Patil S."/>
            <person name="Petrosino J."/>
            <person name="Pham C."/>
            <person name="Pham P."/>
            <person name="Pu L.-L."/>
            <person name="Puazo M."/>
            <person name="Raj R."/>
            <person name="Reid J."/>
            <person name="Rouhana J."/>
            <person name="Saada N."/>
            <person name="Shang Y."/>
            <person name="Simmons D."/>
            <person name="Thornton R."/>
            <person name="Warren J."/>
            <person name="Weissenberger G."/>
            <person name="Zhang J."/>
            <person name="Zhang L."/>
            <person name="Zhou C."/>
            <person name="Zhu D."/>
            <person name="Muzny D."/>
            <person name="Worley K."/>
            <person name="Gibbs R."/>
        </authorList>
    </citation>
    <scope>NUCLEOTIDE SEQUENCE [LARGE SCALE GENOMIC DNA]</scope>
    <source>
        <strain evidence="2 3">ATCC 49957</strain>
    </source>
</reference>
<accession>D5RGP9</accession>
<feature type="non-terminal residue" evidence="2">
    <location>
        <position position="51"/>
    </location>
</feature>